<proteinExistence type="predicted"/>
<dbReference type="Proteomes" id="UP000319732">
    <property type="component" value="Unassembled WGS sequence"/>
</dbReference>
<gene>
    <name evidence="1" type="ORF">FKG94_24190</name>
</gene>
<evidence type="ECO:0000313" key="2">
    <source>
        <dbReference type="Proteomes" id="UP000319732"/>
    </source>
</evidence>
<sequence length="109" mass="12379">MQKFGLDSLRTEKLSALELEIVEEQAGALGRAGKKLRMSLERYESAQKNGATEAEQADLINQISSCAWELLLQREFVGFVQGNMTWITKHYKIPREAIRNLGKTIKPEQ</sequence>
<organism evidence="1 2">
    <name type="scientific">Exilibacterium tricleocarpae</name>
    <dbReference type="NCBI Taxonomy" id="2591008"/>
    <lineage>
        <taxon>Bacteria</taxon>
        <taxon>Pseudomonadati</taxon>
        <taxon>Pseudomonadota</taxon>
        <taxon>Gammaproteobacteria</taxon>
        <taxon>Cellvibrionales</taxon>
        <taxon>Cellvibrionaceae</taxon>
        <taxon>Exilibacterium</taxon>
    </lineage>
</organism>
<dbReference type="AlphaFoldDB" id="A0A545ST90"/>
<name>A0A545ST90_9GAMM</name>
<dbReference type="InterPro" id="IPR046606">
    <property type="entry name" value="DUF6665"/>
</dbReference>
<dbReference type="Pfam" id="PF20370">
    <property type="entry name" value="DUF6665"/>
    <property type="match status" value="1"/>
</dbReference>
<protein>
    <submittedName>
        <fullName evidence="1">Uncharacterized protein</fullName>
    </submittedName>
</protein>
<dbReference type="RefSeq" id="WP_142929529.1">
    <property type="nucleotide sequence ID" value="NZ_ML660107.1"/>
</dbReference>
<evidence type="ECO:0000313" key="1">
    <source>
        <dbReference type="EMBL" id="TQV68188.1"/>
    </source>
</evidence>
<accession>A0A545ST90</accession>
<dbReference type="OrthoDB" id="6400232at2"/>
<dbReference type="EMBL" id="VHSG01000029">
    <property type="protein sequence ID" value="TQV68188.1"/>
    <property type="molecule type" value="Genomic_DNA"/>
</dbReference>
<keyword evidence="2" id="KW-1185">Reference proteome</keyword>
<comment type="caution">
    <text evidence="1">The sequence shown here is derived from an EMBL/GenBank/DDBJ whole genome shotgun (WGS) entry which is preliminary data.</text>
</comment>
<reference evidence="1 2" key="1">
    <citation type="submission" date="2019-06" db="EMBL/GenBank/DDBJ databases">
        <title>Whole genome sequence for Cellvibrionaceae sp. R142.</title>
        <authorList>
            <person name="Wang G."/>
        </authorList>
    </citation>
    <scope>NUCLEOTIDE SEQUENCE [LARGE SCALE GENOMIC DNA]</scope>
    <source>
        <strain evidence="1 2">R142</strain>
    </source>
</reference>